<dbReference type="InterPro" id="IPR016181">
    <property type="entry name" value="Acyl_CoA_acyltransferase"/>
</dbReference>
<protein>
    <submittedName>
        <fullName evidence="2">N-acetyltransferase</fullName>
    </submittedName>
</protein>
<keyword evidence="3" id="KW-1185">Reference proteome</keyword>
<comment type="caution">
    <text evidence="2">The sequence shown here is derived from an EMBL/GenBank/DDBJ whole genome shotgun (WGS) entry which is preliminary data.</text>
</comment>
<evidence type="ECO:0000313" key="2">
    <source>
        <dbReference type="EMBL" id="GGE66156.1"/>
    </source>
</evidence>
<sequence>MITIERANEQHIEGICKVCTDGYRETYKEMYPQYYIERVIGEFYSYDRVKGEIENISKEWNVWFVALENDEVVGAIGGGLTADTVGEVHVFYLDPNRRGEGIGTLLLKGLTDVQKELGITEQGVSVSKGNNKGIPFYEARGFVFQSERPSYANEEGEAYISNRYHRTV</sequence>
<dbReference type="GO" id="GO:0016747">
    <property type="term" value="F:acyltransferase activity, transferring groups other than amino-acyl groups"/>
    <property type="evidence" value="ECO:0007669"/>
    <property type="project" value="InterPro"/>
</dbReference>
<reference evidence="2" key="2">
    <citation type="submission" date="2020-09" db="EMBL/GenBank/DDBJ databases">
        <authorList>
            <person name="Sun Q."/>
            <person name="Zhou Y."/>
        </authorList>
    </citation>
    <scope>NUCLEOTIDE SEQUENCE</scope>
    <source>
        <strain evidence="2">CGMCC 1.12698</strain>
    </source>
</reference>
<dbReference type="PROSITE" id="PS51186">
    <property type="entry name" value="GNAT"/>
    <property type="match status" value="1"/>
</dbReference>
<accession>A0A917AQ19</accession>
<dbReference type="RefSeq" id="WP_188387787.1">
    <property type="nucleotide sequence ID" value="NZ_BMFK01000001.1"/>
</dbReference>
<dbReference type="Pfam" id="PF00583">
    <property type="entry name" value="Acetyltransf_1"/>
    <property type="match status" value="1"/>
</dbReference>
<proteinExistence type="predicted"/>
<dbReference type="CDD" id="cd04301">
    <property type="entry name" value="NAT_SF"/>
    <property type="match status" value="1"/>
</dbReference>
<dbReference type="Proteomes" id="UP000605259">
    <property type="component" value="Unassembled WGS sequence"/>
</dbReference>
<dbReference type="Gene3D" id="3.40.630.30">
    <property type="match status" value="1"/>
</dbReference>
<dbReference type="AlphaFoldDB" id="A0A917AQ19"/>
<dbReference type="EMBL" id="BMFK01000001">
    <property type="protein sequence ID" value="GGE66156.1"/>
    <property type="molecule type" value="Genomic_DNA"/>
</dbReference>
<reference evidence="2" key="1">
    <citation type="journal article" date="2014" name="Int. J. Syst. Evol. Microbiol.">
        <title>Complete genome sequence of Corynebacterium casei LMG S-19264T (=DSM 44701T), isolated from a smear-ripened cheese.</title>
        <authorList>
            <consortium name="US DOE Joint Genome Institute (JGI-PGF)"/>
            <person name="Walter F."/>
            <person name="Albersmeier A."/>
            <person name="Kalinowski J."/>
            <person name="Ruckert C."/>
        </authorList>
    </citation>
    <scope>NUCLEOTIDE SEQUENCE</scope>
    <source>
        <strain evidence="2">CGMCC 1.12698</strain>
    </source>
</reference>
<name>A0A917AQ19_9BACI</name>
<evidence type="ECO:0000313" key="3">
    <source>
        <dbReference type="Proteomes" id="UP000605259"/>
    </source>
</evidence>
<dbReference type="InterPro" id="IPR000182">
    <property type="entry name" value="GNAT_dom"/>
</dbReference>
<organism evidence="2 3">
    <name type="scientific">Priestia taiwanensis</name>
    <dbReference type="NCBI Taxonomy" id="1347902"/>
    <lineage>
        <taxon>Bacteria</taxon>
        <taxon>Bacillati</taxon>
        <taxon>Bacillota</taxon>
        <taxon>Bacilli</taxon>
        <taxon>Bacillales</taxon>
        <taxon>Bacillaceae</taxon>
        <taxon>Priestia</taxon>
    </lineage>
</organism>
<dbReference type="SUPFAM" id="SSF55729">
    <property type="entry name" value="Acyl-CoA N-acyltransferases (Nat)"/>
    <property type="match status" value="1"/>
</dbReference>
<evidence type="ECO:0000259" key="1">
    <source>
        <dbReference type="PROSITE" id="PS51186"/>
    </source>
</evidence>
<gene>
    <name evidence="2" type="ORF">GCM10007140_15430</name>
</gene>
<feature type="domain" description="N-acetyltransferase" evidence="1">
    <location>
        <begin position="2"/>
        <end position="166"/>
    </location>
</feature>